<dbReference type="EMBL" id="JAVIZN010000002">
    <property type="protein sequence ID" value="MDR6208013.1"/>
    <property type="molecule type" value="Genomic_DNA"/>
</dbReference>
<evidence type="ECO:0000313" key="1">
    <source>
        <dbReference type="EMBL" id="MDR6201319.1"/>
    </source>
</evidence>
<dbReference type="EMBL" id="JAVIZN010000001">
    <property type="protein sequence ID" value="MDR6201319.1"/>
    <property type="molecule type" value="Genomic_DNA"/>
</dbReference>
<accession>A0ABD5C7U1</accession>
<dbReference type="AlphaFoldDB" id="A0ABD5C7U1"/>
<gene>
    <name evidence="1" type="ORF">QF025_000039</name>
    <name evidence="2" type="ORF">QF025_006733</name>
    <name evidence="3" type="ORF">QF025_006884</name>
</gene>
<comment type="caution">
    <text evidence="1">The sequence shown here is derived from an EMBL/GenBank/DDBJ whole genome shotgun (WGS) entry which is preliminary data.</text>
</comment>
<reference evidence="1 4" key="1">
    <citation type="submission" date="2023-08" db="EMBL/GenBank/DDBJ databases">
        <title>Genome sequencing of plant associated microbes to promote plant fitness in Sorghum bicolor and Oryza sativa.</title>
        <authorList>
            <person name="Coleman-Derr D."/>
        </authorList>
    </citation>
    <scope>NUCLEOTIDE SEQUENCE [LARGE SCALE GENOMIC DNA]</scope>
    <source>
        <strain evidence="1 4">SLBN-33</strain>
    </source>
</reference>
<evidence type="ECO:0000313" key="2">
    <source>
        <dbReference type="EMBL" id="MDR6208013.1"/>
    </source>
</evidence>
<evidence type="ECO:0000313" key="4">
    <source>
        <dbReference type="Proteomes" id="UP001245184"/>
    </source>
</evidence>
<dbReference type="EMBL" id="JAVIZN010000003">
    <property type="protein sequence ID" value="MDR6208083.1"/>
    <property type="molecule type" value="Genomic_DNA"/>
</dbReference>
<name>A0ABD5C7U1_9BURK</name>
<organism evidence="1 4">
    <name type="scientific">Paraburkholderia graminis</name>
    <dbReference type="NCBI Taxonomy" id="60548"/>
    <lineage>
        <taxon>Bacteria</taxon>
        <taxon>Pseudomonadati</taxon>
        <taxon>Pseudomonadota</taxon>
        <taxon>Betaproteobacteria</taxon>
        <taxon>Burkholderiales</taxon>
        <taxon>Burkholderiaceae</taxon>
        <taxon>Paraburkholderia</taxon>
    </lineage>
</organism>
<sequence length="66" mass="6829">MPPTDEAGGDLHERFVDEGEAFEANAQASEVMQPGDCAFNDPSGFAKAAAVRLTTTGDLGRDASSV</sequence>
<protein>
    <submittedName>
        <fullName evidence="1">Uncharacterized protein</fullName>
    </submittedName>
</protein>
<dbReference type="Proteomes" id="UP001245184">
    <property type="component" value="Unassembled WGS sequence"/>
</dbReference>
<proteinExistence type="predicted"/>
<evidence type="ECO:0000313" key="3">
    <source>
        <dbReference type="EMBL" id="MDR6208083.1"/>
    </source>
</evidence>